<feature type="compositionally biased region" description="Basic and acidic residues" evidence="1">
    <location>
        <begin position="92"/>
        <end position="107"/>
    </location>
</feature>
<dbReference type="AlphaFoldDB" id="A0A4Z2JGC9"/>
<organism evidence="2 3">
    <name type="scientific">Liparis tanakae</name>
    <name type="common">Tanaka's snailfish</name>
    <dbReference type="NCBI Taxonomy" id="230148"/>
    <lineage>
        <taxon>Eukaryota</taxon>
        <taxon>Metazoa</taxon>
        <taxon>Chordata</taxon>
        <taxon>Craniata</taxon>
        <taxon>Vertebrata</taxon>
        <taxon>Euteleostomi</taxon>
        <taxon>Actinopterygii</taxon>
        <taxon>Neopterygii</taxon>
        <taxon>Teleostei</taxon>
        <taxon>Neoteleostei</taxon>
        <taxon>Acanthomorphata</taxon>
        <taxon>Eupercaria</taxon>
        <taxon>Perciformes</taxon>
        <taxon>Cottioidei</taxon>
        <taxon>Cottales</taxon>
        <taxon>Liparidae</taxon>
        <taxon>Liparis</taxon>
    </lineage>
</organism>
<evidence type="ECO:0000256" key="1">
    <source>
        <dbReference type="SAM" id="MobiDB-lite"/>
    </source>
</evidence>
<comment type="caution">
    <text evidence="2">The sequence shown here is derived from an EMBL/GenBank/DDBJ whole genome shotgun (WGS) entry which is preliminary data.</text>
</comment>
<dbReference type="EMBL" id="SRLO01000002">
    <property type="protein sequence ID" value="TNN89319.1"/>
    <property type="molecule type" value="Genomic_DNA"/>
</dbReference>
<evidence type="ECO:0000313" key="2">
    <source>
        <dbReference type="EMBL" id="TNN89319.1"/>
    </source>
</evidence>
<dbReference type="Proteomes" id="UP000314294">
    <property type="component" value="Unassembled WGS sequence"/>
</dbReference>
<accession>A0A4Z2JGC9</accession>
<gene>
    <name evidence="2" type="ORF">EYF80_000607</name>
</gene>
<keyword evidence="3" id="KW-1185">Reference proteome</keyword>
<evidence type="ECO:0000313" key="3">
    <source>
        <dbReference type="Proteomes" id="UP000314294"/>
    </source>
</evidence>
<feature type="region of interest" description="Disordered" evidence="1">
    <location>
        <begin position="42"/>
        <end position="107"/>
    </location>
</feature>
<reference evidence="2 3" key="1">
    <citation type="submission" date="2019-03" db="EMBL/GenBank/DDBJ databases">
        <title>First draft genome of Liparis tanakae, snailfish: a comprehensive survey of snailfish specific genes.</title>
        <authorList>
            <person name="Kim W."/>
            <person name="Song I."/>
            <person name="Jeong J.-H."/>
            <person name="Kim D."/>
            <person name="Kim S."/>
            <person name="Ryu S."/>
            <person name="Song J.Y."/>
            <person name="Lee S.K."/>
        </authorList>
    </citation>
    <scope>NUCLEOTIDE SEQUENCE [LARGE SCALE GENOMIC DNA]</scope>
    <source>
        <tissue evidence="2">Muscle</tissue>
    </source>
</reference>
<proteinExistence type="predicted"/>
<name>A0A4Z2JGC9_9TELE</name>
<sequence length="107" mass="11740">MVVMPSSTNSDETVAVNAQSSLSFTSSCCSLSLTSMRLIFPSAEREAKENRRVDREDGPGVSRAGGSDGGEGRGNMRKQSAVRNRTHRHRRTIEPKLCSKENRADEL</sequence>
<feature type="compositionally biased region" description="Basic and acidic residues" evidence="1">
    <location>
        <begin position="43"/>
        <end position="58"/>
    </location>
</feature>
<protein>
    <submittedName>
        <fullName evidence="2">Uncharacterized protein</fullName>
    </submittedName>
</protein>